<proteinExistence type="inferred from homology"/>
<evidence type="ECO:0000313" key="2">
    <source>
        <dbReference type="EMBL" id="KAK9668300.1"/>
    </source>
</evidence>
<evidence type="ECO:0000313" key="3">
    <source>
        <dbReference type="Proteomes" id="UP001443914"/>
    </source>
</evidence>
<name>A0AAW1H472_SAPOF</name>
<reference evidence="2" key="1">
    <citation type="submission" date="2024-03" db="EMBL/GenBank/DDBJ databases">
        <title>WGS assembly of Saponaria officinalis var. Norfolk2.</title>
        <authorList>
            <person name="Jenkins J."/>
            <person name="Shu S."/>
            <person name="Grimwood J."/>
            <person name="Barry K."/>
            <person name="Goodstein D."/>
            <person name="Schmutz J."/>
            <person name="Leebens-Mack J."/>
            <person name="Osbourn A."/>
        </authorList>
    </citation>
    <scope>NUCLEOTIDE SEQUENCE [LARGE SCALE GENOMIC DNA]</scope>
    <source>
        <strain evidence="2">JIC</strain>
    </source>
</reference>
<accession>A0AAW1H472</accession>
<evidence type="ECO:0000256" key="1">
    <source>
        <dbReference type="ARBA" id="ARBA00008821"/>
    </source>
</evidence>
<dbReference type="PANTHER" id="PTHR11119">
    <property type="entry name" value="XANTHINE-URACIL / VITAMIN C PERMEASE FAMILY MEMBER"/>
    <property type="match status" value="1"/>
</dbReference>
<sequence>MASLSSKSKPFNKSRWRAEIEFGSLSLSSHLTSPQFNHSLSISISHLPKSTSPRNFQMIFRFHDFINSSQRCSIDEILVFATLINQQSLHFFEFVSAARRKRMQTEARVGVVVEGGQRDGCTRKYVKVKQQQHAQIGTMSKLLDGGIDGAVIKTCNASLARLTILFQVKSEYLLHQYPKSWSRLSFAFMWAMLSALGLSNLRYSDAGSSRNIIIIGLSLFSSLSIPAYFQQYGVSPKSNVSVPSYFLPYVVASHGLVHTKFDEV</sequence>
<organism evidence="2 3">
    <name type="scientific">Saponaria officinalis</name>
    <name type="common">Common soapwort</name>
    <name type="synonym">Lychnis saponaria</name>
    <dbReference type="NCBI Taxonomy" id="3572"/>
    <lineage>
        <taxon>Eukaryota</taxon>
        <taxon>Viridiplantae</taxon>
        <taxon>Streptophyta</taxon>
        <taxon>Embryophyta</taxon>
        <taxon>Tracheophyta</taxon>
        <taxon>Spermatophyta</taxon>
        <taxon>Magnoliopsida</taxon>
        <taxon>eudicotyledons</taxon>
        <taxon>Gunneridae</taxon>
        <taxon>Pentapetalae</taxon>
        <taxon>Caryophyllales</taxon>
        <taxon>Caryophyllaceae</taxon>
        <taxon>Caryophylleae</taxon>
        <taxon>Saponaria</taxon>
    </lineage>
</organism>
<protein>
    <submittedName>
        <fullName evidence="2">Uncharacterized protein</fullName>
    </submittedName>
</protein>
<comment type="caution">
    <text evidence="2">The sequence shown here is derived from an EMBL/GenBank/DDBJ whole genome shotgun (WGS) entry which is preliminary data.</text>
</comment>
<gene>
    <name evidence="2" type="ORF">RND81_13G049300</name>
</gene>
<keyword evidence="3" id="KW-1185">Reference proteome</keyword>
<dbReference type="EMBL" id="JBDFQZ010000013">
    <property type="protein sequence ID" value="KAK9668300.1"/>
    <property type="molecule type" value="Genomic_DNA"/>
</dbReference>
<dbReference type="Proteomes" id="UP001443914">
    <property type="component" value="Unassembled WGS sequence"/>
</dbReference>
<dbReference type="AlphaFoldDB" id="A0AAW1H472"/>
<comment type="similarity">
    <text evidence="1">Belongs to the nucleobase:cation symporter-2 (NCS2) (TC 2.A.40) family.</text>
</comment>